<keyword evidence="1" id="KW-1133">Transmembrane helix</keyword>
<keyword evidence="1" id="KW-0472">Membrane</keyword>
<evidence type="ECO:0000313" key="3">
    <source>
        <dbReference type="EMBL" id="EEP28523.1"/>
    </source>
</evidence>
<dbReference type="eggNOG" id="ENOG50336KS">
    <property type="taxonomic scope" value="Bacteria"/>
</dbReference>
<feature type="domain" description="DUF6630" evidence="2">
    <location>
        <begin position="91"/>
        <end position="246"/>
    </location>
</feature>
<dbReference type="EMBL" id="ACIP02000002">
    <property type="protein sequence ID" value="EEP28523.1"/>
    <property type="molecule type" value="Genomic_DNA"/>
</dbReference>
<sequence length="255" mass="29294">MKGKQKKGQFADWKLQDWCIYAGFILLCFSFLYGAWHFIKTGRYLHGFLLAICFVPLFLFCLFPIFSKPIPERKNKYTPLRLPLPETKEDFLELAKSIGTSDKNILEEISECLAEPEHFLETIEKIAKEAGGSEAEGLYEDLSAEYEEYKDYAKSANEPFLYGTLILLDYRRMIARFDWKADRETFVFLMKKLRVVKANGLPVGEDILSESGDVEQFCGQLDKLWEKAGYHTVLIDTDSDEYIIGVQENLGGSKA</sequence>
<evidence type="ECO:0000313" key="4">
    <source>
        <dbReference type="Proteomes" id="UP000003494"/>
    </source>
</evidence>
<dbReference type="InterPro" id="IPR046582">
    <property type="entry name" value="DUF6630"/>
</dbReference>
<proteinExistence type="predicted"/>
<dbReference type="Pfam" id="PF20335">
    <property type="entry name" value="DUF6630"/>
    <property type="match status" value="1"/>
</dbReference>
<keyword evidence="1" id="KW-0812">Transmembrane</keyword>
<dbReference type="AlphaFoldDB" id="C4GBN0"/>
<feature type="transmembrane region" description="Helical" evidence="1">
    <location>
        <begin position="20"/>
        <end position="39"/>
    </location>
</feature>
<dbReference type="Proteomes" id="UP000003494">
    <property type="component" value="Unassembled WGS sequence"/>
</dbReference>
<comment type="caution">
    <text evidence="3">The sequence shown here is derived from an EMBL/GenBank/DDBJ whole genome shotgun (WGS) entry which is preliminary data.</text>
</comment>
<keyword evidence="4" id="KW-1185">Reference proteome</keyword>
<dbReference type="RefSeq" id="WP_006906341.1">
    <property type="nucleotide sequence ID" value="NZ_GG665866.1"/>
</dbReference>
<protein>
    <recommendedName>
        <fullName evidence="2">DUF6630 domain-containing protein</fullName>
    </recommendedName>
</protein>
<feature type="transmembrane region" description="Helical" evidence="1">
    <location>
        <begin position="45"/>
        <end position="66"/>
    </location>
</feature>
<accession>C4GBN0</accession>
<name>C4GBN0_9FIRM</name>
<evidence type="ECO:0000259" key="2">
    <source>
        <dbReference type="Pfam" id="PF20335"/>
    </source>
</evidence>
<dbReference type="HOGENOM" id="CLU_096762_0_0_9"/>
<organism evidence="3 4">
    <name type="scientific">Shuttleworthella satelles DSM 14600</name>
    <dbReference type="NCBI Taxonomy" id="626523"/>
    <lineage>
        <taxon>Bacteria</taxon>
        <taxon>Bacillati</taxon>
        <taxon>Bacillota</taxon>
        <taxon>Clostridia</taxon>
        <taxon>Lachnospirales</taxon>
        <taxon>Lachnospiraceae</taxon>
        <taxon>Shuttleworthella</taxon>
    </lineage>
</organism>
<evidence type="ECO:0000256" key="1">
    <source>
        <dbReference type="SAM" id="Phobius"/>
    </source>
</evidence>
<reference evidence="3" key="1">
    <citation type="submission" date="2009-04" db="EMBL/GenBank/DDBJ databases">
        <authorList>
            <person name="Weinstock G."/>
            <person name="Sodergren E."/>
            <person name="Clifton S."/>
            <person name="Fulton L."/>
            <person name="Fulton B."/>
            <person name="Courtney L."/>
            <person name="Fronick C."/>
            <person name="Harrison M."/>
            <person name="Strong C."/>
            <person name="Farmer C."/>
            <person name="Delahaunty K."/>
            <person name="Markovic C."/>
            <person name="Hall O."/>
            <person name="Minx P."/>
            <person name="Tomlinson C."/>
            <person name="Mitreva M."/>
            <person name="Nelson J."/>
            <person name="Hou S."/>
            <person name="Wollam A."/>
            <person name="Pepin K.H."/>
            <person name="Johnson M."/>
            <person name="Bhonagiri V."/>
            <person name="Nash W.E."/>
            <person name="Warren W."/>
            <person name="Chinwalla A."/>
            <person name="Mardis E.R."/>
            <person name="Wilson R.K."/>
        </authorList>
    </citation>
    <scope>NUCLEOTIDE SEQUENCE [LARGE SCALE GENOMIC DNA]</scope>
    <source>
        <strain evidence="3">DSM 14600</strain>
    </source>
</reference>
<gene>
    <name evidence="3" type="ORF">GCWU000342_01333</name>
</gene>